<accession>A0ABY4MZG4</accession>
<dbReference type="PANTHER" id="PTHR42924">
    <property type="entry name" value="EXONUCLEASE"/>
    <property type="match status" value="1"/>
</dbReference>
<reference evidence="3" key="1">
    <citation type="submission" date="2022-05" db="EMBL/GenBank/DDBJ databases">
        <title>Complete genome sequence of toluene-degrading Gulosibacter sediminis strain ACHW.36C.</title>
        <authorList>
            <person name="Wai A.C."/>
            <person name="Lai G.K."/>
            <person name="Griffin S.D."/>
            <person name="Leung F.C."/>
        </authorList>
    </citation>
    <scope>NUCLEOTIDE SEQUENCE [LARGE SCALE GENOMIC DNA]</scope>
    <source>
        <strain evidence="3">ACHW.36C</strain>
    </source>
</reference>
<evidence type="ECO:0000256" key="1">
    <source>
        <dbReference type="SAM" id="MobiDB-lite"/>
    </source>
</evidence>
<dbReference type="Gene3D" id="3.20.20.140">
    <property type="entry name" value="Metal-dependent hydrolases"/>
    <property type="match status" value="1"/>
</dbReference>
<feature type="region of interest" description="Disordered" evidence="1">
    <location>
        <begin position="1"/>
        <end position="26"/>
    </location>
</feature>
<evidence type="ECO:0000259" key="2">
    <source>
        <dbReference type="SMART" id="SM00481"/>
    </source>
</evidence>
<dbReference type="PANTHER" id="PTHR42924:SF3">
    <property type="entry name" value="POLYMERASE_HISTIDINOL PHOSPHATASE N-TERMINAL DOMAIN-CONTAINING PROTEIN"/>
    <property type="match status" value="1"/>
</dbReference>
<dbReference type="Pfam" id="PF02811">
    <property type="entry name" value="PHP"/>
    <property type="match status" value="1"/>
</dbReference>
<organism evidence="3">
    <name type="scientific">Gulosibacter sediminis</name>
    <dbReference type="NCBI Taxonomy" id="1729695"/>
    <lineage>
        <taxon>Bacteria</taxon>
        <taxon>Bacillati</taxon>
        <taxon>Actinomycetota</taxon>
        <taxon>Actinomycetes</taxon>
        <taxon>Micrococcales</taxon>
        <taxon>Microbacteriaceae</taxon>
        <taxon>Gulosibacter</taxon>
    </lineage>
</organism>
<dbReference type="EMBL" id="CP097160">
    <property type="protein sequence ID" value="UQN15826.1"/>
    <property type="molecule type" value="Genomic_DNA"/>
</dbReference>
<feature type="compositionally biased region" description="Basic and acidic residues" evidence="1">
    <location>
        <begin position="10"/>
        <end position="20"/>
    </location>
</feature>
<dbReference type="SMART" id="SM00481">
    <property type="entry name" value="POLIIIAc"/>
    <property type="match status" value="1"/>
</dbReference>
<evidence type="ECO:0000313" key="3">
    <source>
        <dbReference type="EMBL" id="UQN15826.1"/>
    </source>
</evidence>
<sequence>MSTRPFDPAKPIDLHLHSNESDGTESPAQVVQAAADAGLGTIALTDHDTMAGWDEAGAAARRLGLTLIPGIEFSTQIELASVHILGYLLDPHDRHLVAELDRIRNDRVTRAERMVEAIGRDFPLKWDDVLAEAQEGATIGRPHIADALARKGLVADRNEAFASILHWQGGYFQPHRAPHPTHAIELIHEAGGVAVLAHGGSRGRRAMSDGNFPKLVAAGLDGVEIGHRENDELARSLLRGYARKHELIVTGSSDYHGAGKPNQLGENTTDPAELERIIARATGTKPVVPHRER</sequence>
<dbReference type="InterPro" id="IPR052018">
    <property type="entry name" value="PHP_domain"/>
</dbReference>
<gene>
    <name evidence="3" type="ORF">M3M28_05075</name>
</gene>
<protein>
    <submittedName>
        <fullName evidence="3">PHP domain-containing protein</fullName>
    </submittedName>
</protein>
<dbReference type="Gene3D" id="1.10.150.650">
    <property type="match status" value="1"/>
</dbReference>
<dbReference type="CDD" id="cd07438">
    <property type="entry name" value="PHP_HisPPase_AMP"/>
    <property type="match status" value="1"/>
</dbReference>
<feature type="domain" description="Polymerase/histidinol phosphatase N-terminal" evidence="2">
    <location>
        <begin position="12"/>
        <end position="77"/>
    </location>
</feature>
<dbReference type="InterPro" id="IPR003141">
    <property type="entry name" value="Pol/His_phosphatase_N"/>
</dbReference>
<proteinExistence type="predicted"/>
<dbReference type="InterPro" id="IPR004013">
    <property type="entry name" value="PHP_dom"/>
</dbReference>
<dbReference type="InterPro" id="IPR016195">
    <property type="entry name" value="Pol/histidinol_Pase-like"/>
</dbReference>
<dbReference type="SUPFAM" id="SSF89550">
    <property type="entry name" value="PHP domain-like"/>
    <property type="match status" value="1"/>
</dbReference>
<name>A0ABY4MZG4_9MICO</name>